<feature type="transmembrane region" description="Helical" evidence="4">
    <location>
        <begin position="184"/>
        <end position="206"/>
    </location>
</feature>
<feature type="domain" description="Methyl-accepting transducer" evidence="5">
    <location>
        <begin position="268"/>
        <end position="483"/>
    </location>
</feature>
<evidence type="ECO:0000256" key="4">
    <source>
        <dbReference type="SAM" id="Phobius"/>
    </source>
</evidence>
<dbReference type="GO" id="GO:0007165">
    <property type="term" value="P:signal transduction"/>
    <property type="evidence" value="ECO:0007669"/>
    <property type="project" value="UniProtKB-KW"/>
</dbReference>
<evidence type="ECO:0000313" key="8">
    <source>
        <dbReference type="Proteomes" id="UP000019402"/>
    </source>
</evidence>
<proteinExistence type="inferred from homology"/>
<keyword evidence="4" id="KW-0812">Transmembrane</keyword>
<keyword evidence="4" id="KW-1133">Transmembrane helix</keyword>
<dbReference type="PANTHER" id="PTHR43531">
    <property type="entry name" value="PROTEIN ICFG"/>
    <property type="match status" value="1"/>
</dbReference>
<evidence type="ECO:0000259" key="6">
    <source>
        <dbReference type="PROSITE" id="PS50885"/>
    </source>
</evidence>
<sequence length="499" mass="54992">MRLLKALKVRAKVAVFPGLFVLVIAILFCIIQWSNNNSRHHLNEIHSAYIPYNEICNSLLIVQENMQRSFQDGVAAMDESYIDATIQWHDEFYSLCDSAVQLLENVESVKMDSALLVLDKYYPLAVSTSKNMIAGNMGEEVSRDMELMITELNIFKRLLNEMAVSSEILLQQAFEEANAQSSNLAMIINGVLLFSLTIFITVSVVISRSIVKGLKLSINYLLRLAKGDLNFRIDDEITSSKDEIGDISRAINMLVSKLSEIIVGVQEEANEINKVSGHLSVTSEKISTGSNDQAASVEEISSTMEEIAANIDQTSEYSVKTEKLAVSSADDMRRVSEAALKSLNSVTSIAEKINMITDITFQTNILALNAAVEAARAGEHGRGFSVVATEVRKLAERSKVAADEIVALARLSVEQTTDSKDLTEGSIPQIKTTADWIQEITSASLEQKNGVRQVNESVQLLSVVAQENALSSEEMTSTSEELKHKAEKFSKLIGYFKVS</sequence>
<dbReference type="InterPro" id="IPR051310">
    <property type="entry name" value="MCP_chemotaxis"/>
</dbReference>
<dbReference type="InterPro" id="IPR004089">
    <property type="entry name" value="MCPsignal_dom"/>
</dbReference>
<dbReference type="Pfam" id="PF00672">
    <property type="entry name" value="HAMP"/>
    <property type="match status" value="1"/>
</dbReference>
<dbReference type="eggNOG" id="COG0840">
    <property type="taxonomic scope" value="Bacteria"/>
</dbReference>
<dbReference type="AlphaFoldDB" id="W7YBN9"/>
<dbReference type="OrthoDB" id="1112389at2"/>
<dbReference type="InterPro" id="IPR003660">
    <property type="entry name" value="HAMP_dom"/>
</dbReference>
<dbReference type="PROSITE" id="PS50111">
    <property type="entry name" value="CHEMOTAXIS_TRANSDUC_2"/>
    <property type="match status" value="1"/>
</dbReference>
<dbReference type="Proteomes" id="UP000019402">
    <property type="component" value="Unassembled WGS sequence"/>
</dbReference>
<evidence type="ECO:0000313" key="7">
    <source>
        <dbReference type="EMBL" id="GAF01856.1"/>
    </source>
</evidence>
<dbReference type="GO" id="GO:0004888">
    <property type="term" value="F:transmembrane signaling receptor activity"/>
    <property type="evidence" value="ECO:0007669"/>
    <property type="project" value="TreeGrafter"/>
</dbReference>
<dbReference type="PROSITE" id="PS50885">
    <property type="entry name" value="HAMP"/>
    <property type="match status" value="1"/>
</dbReference>
<comment type="similarity">
    <text evidence="2">Belongs to the methyl-accepting chemotaxis (MCP) protein family.</text>
</comment>
<dbReference type="Pfam" id="PF00015">
    <property type="entry name" value="MCPsignal"/>
    <property type="match status" value="1"/>
</dbReference>
<keyword evidence="7" id="KW-0675">Receptor</keyword>
<dbReference type="SMART" id="SM00283">
    <property type="entry name" value="MA"/>
    <property type="match status" value="1"/>
</dbReference>
<accession>W7YBN9</accession>
<keyword evidence="4" id="KW-0472">Membrane</keyword>
<dbReference type="Gene3D" id="1.10.287.950">
    <property type="entry name" value="Methyl-accepting chemotaxis protein"/>
    <property type="match status" value="1"/>
</dbReference>
<dbReference type="SUPFAM" id="SSF58104">
    <property type="entry name" value="Methyl-accepting chemotaxis protein (MCP) signaling domain"/>
    <property type="match status" value="1"/>
</dbReference>
<evidence type="ECO:0000256" key="2">
    <source>
        <dbReference type="ARBA" id="ARBA00029447"/>
    </source>
</evidence>
<keyword evidence="3" id="KW-0807">Transducer</keyword>
<keyword evidence="8" id="KW-1185">Reference proteome</keyword>
<dbReference type="CDD" id="cd06225">
    <property type="entry name" value="HAMP"/>
    <property type="match status" value="1"/>
</dbReference>
<feature type="domain" description="HAMP" evidence="6">
    <location>
        <begin position="208"/>
        <end position="263"/>
    </location>
</feature>
<organism evidence="7 8">
    <name type="scientific">Saccharicrinis fermentans DSM 9555 = JCM 21142</name>
    <dbReference type="NCBI Taxonomy" id="869213"/>
    <lineage>
        <taxon>Bacteria</taxon>
        <taxon>Pseudomonadati</taxon>
        <taxon>Bacteroidota</taxon>
        <taxon>Bacteroidia</taxon>
        <taxon>Marinilabiliales</taxon>
        <taxon>Marinilabiliaceae</taxon>
        <taxon>Saccharicrinis</taxon>
    </lineage>
</organism>
<evidence type="ECO:0000256" key="1">
    <source>
        <dbReference type="ARBA" id="ARBA00022500"/>
    </source>
</evidence>
<dbReference type="GO" id="GO:0006935">
    <property type="term" value="P:chemotaxis"/>
    <property type="evidence" value="ECO:0007669"/>
    <property type="project" value="UniProtKB-KW"/>
</dbReference>
<gene>
    <name evidence="7" type="ORF">JCM21142_475</name>
</gene>
<reference evidence="7 8" key="1">
    <citation type="journal article" date="2014" name="Genome Announc.">
        <title>Draft Genome Sequence of Cytophaga fermentans JCM 21142T, a Facultative Anaerobe Isolated from Marine Mud.</title>
        <authorList>
            <person name="Starns D."/>
            <person name="Oshima K."/>
            <person name="Suda W."/>
            <person name="Iino T."/>
            <person name="Yuki M."/>
            <person name="Inoue J."/>
            <person name="Kitamura K."/>
            <person name="Iida T."/>
            <person name="Darby A."/>
            <person name="Hattori M."/>
            <person name="Ohkuma M."/>
        </authorList>
    </citation>
    <scope>NUCLEOTIDE SEQUENCE [LARGE SCALE GENOMIC DNA]</scope>
    <source>
        <strain evidence="7 8">JCM 21142</strain>
    </source>
</reference>
<dbReference type="EMBL" id="BAMD01000003">
    <property type="protein sequence ID" value="GAF01856.1"/>
    <property type="molecule type" value="Genomic_DNA"/>
</dbReference>
<evidence type="ECO:0000256" key="3">
    <source>
        <dbReference type="PROSITE-ProRule" id="PRU00284"/>
    </source>
</evidence>
<dbReference type="STRING" id="869213.GCA_000517085_03531"/>
<feature type="transmembrane region" description="Helical" evidence="4">
    <location>
        <begin position="12"/>
        <end position="33"/>
    </location>
</feature>
<dbReference type="PANTHER" id="PTHR43531:SF11">
    <property type="entry name" value="METHYL-ACCEPTING CHEMOTAXIS PROTEIN 3"/>
    <property type="match status" value="1"/>
</dbReference>
<dbReference type="GO" id="GO:0005886">
    <property type="term" value="C:plasma membrane"/>
    <property type="evidence" value="ECO:0007669"/>
    <property type="project" value="TreeGrafter"/>
</dbReference>
<comment type="caution">
    <text evidence="7">The sequence shown here is derived from an EMBL/GenBank/DDBJ whole genome shotgun (WGS) entry which is preliminary data.</text>
</comment>
<name>W7YBN9_9BACT</name>
<dbReference type="RefSeq" id="WP_052343277.1">
    <property type="nucleotide sequence ID" value="NZ_BAMD01000003.1"/>
</dbReference>
<dbReference type="SMART" id="SM00304">
    <property type="entry name" value="HAMP"/>
    <property type="match status" value="1"/>
</dbReference>
<protein>
    <submittedName>
        <fullName evidence="7">Ribose and galactose chemoreceptor protein</fullName>
    </submittedName>
</protein>
<evidence type="ECO:0000259" key="5">
    <source>
        <dbReference type="PROSITE" id="PS50111"/>
    </source>
</evidence>
<keyword evidence="1" id="KW-0145">Chemotaxis</keyword>